<proteinExistence type="predicted"/>
<name>A0A7W6UIK6_9HYPH</name>
<reference evidence="1 2" key="1">
    <citation type="submission" date="2020-08" db="EMBL/GenBank/DDBJ databases">
        <title>Genomic Encyclopedia of Type Strains, Phase IV (KMG-V): Genome sequencing to study the core and pangenomes of soil and plant-associated prokaryotes.</title>
        <authorList>
            <person name="Whitman W."/>
        </authorList>
    </citation>
    <scope>NUCLEOTIDE SEQUENCE [LARGE SCALE GENOMIC DNA]</scope>
    <source>
        <strain evidence="1 2">SEMIA 414</strain>
    </source>
</reference>
<accession>A0A7W6UIK6</accession>
<protein>
    <submittedName>
        <fullName evidence="1">Uncharacterized protein</fullName>
    </submittedName>
</protein>
<sequence length="60" mass="6592">MPEKTRGTAGGTVLVELPGADSYSIWYAIIRFLHSAAAAEVERAKSNTEVQNERRSEGRN</sequence>
<dbReference type="AlphaFoldDB" id="A0A7W6UIK6"/>
<evidence type="ECO:0000313" key="2">
    <source>
        <dbReference type="Proteomes" id="UP000533724"/>
    </source>
</evidence>
<dbReference type="Proteomes" id="UP000533724">
    <property type="component" value="Unassembled WGS sequence"/>
</dbReference>
<evidence type="ECO:0000313" key="1">
    <source>
        <dbReference type="EMBL" id="MBB4438049.1"/>
    </source>
</evidence>
<organism evidence="1 2">
    <name type="scientific">Rhizobium esperanzae</name>
    <dbReference type="NCBI Taxonomy" id="1967781"/>
    <lineage>
        <taxon>Bacteria</taxon>
        <taxon>Pseudomonadati</taxon>
        <taxon>Pseudomonadota</taxon>
        <taxon>Alphaproteobacteria</taxon>
        <taxon>Hyphomicrobiales</taxon>
        <taxon>Rhizobiaceae</taxon>
        <taxon>Rhizobium/Agrobacterium group</taxon>
        <taxon>Rhizobium</taxon>
    </lineage>
</organism>
<gene>
    <name evidence="1" type="ORF">GGE15_001298</name>
</gene>
<dbReference type="EMBL" id="JACIHI010000002">
    <property type="protein sequence ID" value="MBB4438049.1"/>
    <property type="molecule type" value="Genomic_DNA"/>
</dbReference>
<comment type="caution">
    <text evidence="1">The sequence shown here is derived from an EMBL/GenBank/DDBJ whole genome shotgun (WGS) entry which is preliminary data.</text>
</comment>